<evidence type="ECO:0000313" key="16">
    <source>
        <dbReference type="Proteomes" id="UP000567179"/>
    </source>
</evidence>
<feature type="compositionally biased region" description="Acidic residues" evidence="13">
    <location>
        <begin position="2446"/>
        <end position="2464"/>
    </location>
</feature>
<feature type="region of interest" description="Disordered" evidence="13">
    <location>
        <begin position="2191"/>
        <end position="2213"/>
    </location>
</feature>
<feature type="region of interest" description="Disordered" evidence="13">
    <location>
        <begin position="2399"/>
        <end position="2495"/>
    </location>
</feature>
<dbReference type="GO" id="GO:0003899">
    <property type="term" value="F:DNA-directed RNA polymerase activity"/>
    <property type="evidence" value="ECO:0007669"/>
    <property type="project" value="UniProtKB-EC"/>
</dbReference>
<dbReference type="Pfam" id="PF05000">
    <property type="entry name" value="RNA_pol_Rpb1_4"/>
    <property type="match status" value="1"/>
</dbReference>
<feature type="region of interest" description="Disordered" evidence="13">
    <location>
        <begin position="163"/>
        <end position="205"/>
    </location>
</feature>
<evidence type="ECO:0000256" key="10">
    <source>
        <dbReference type="ARBA" id="ARBA00023163"/>
    </source>
</evidence>
<dbReference type="PANTHER" id="PTHR19376">
    <property type="entry name" value="DNA-DIRECTED RNA POLYMERASE"/>
    <property type="match status" value="1"/>
</dbReference>
<keyword evidence="5" id="KW-0808">Transferase</keyword>
<dbReference type="Gene3D" id="3.30.1360.140">
    <property type="match status" value="1"/>
</dbReference>
<dbReference type="InterPro" id="IPR006592">
    <property type="entry name" value="RNA_pol_N"/>
</dbReference>
<evidence type="ECO:0000256" key="1">
    <source>
        <dbReference type="ARBA" id="ARBA00004123"/>
    </source>
</evidence>
<dbReference type="Pfam" id="PF00623">
    <property type="entry name" value="RNA_pol_Rpb1_2"/>
    <property type="match status" value="1"/>
</dbReference>
<feature type="region of interest" description="Disordered" evidence="13">
    <location>
        <begin position="2259"/>
        <end position="2283"/>
    </location>
</feature>
<comment type="catalytic activity">
    <reaction evidence="12">
        <text>RNA(n) + a ribonucleoside 5'-triphosphate = RNA(n+1) + diphosphate</text>
        <dbReference type="Rhea" id="RHEA:21248"/>
        <dbReference type="Rhea" id="RHEA-COMP:14527"/>
        <dbReference type="Rhea" id="RHEA-COMP:17342"/>
        <dbReference type="ChEBI" id="CHEBI:33019"/>
        <dbReference type="ChEBI" id="CHEBI:61557"/>
        <dbReference type="ChEBI" id="CHEBI:140395"/>
        <dbReference type="EC" id="2.7.7.6"/>
    </reaction>
</comment>
<gene>
    <name evidence="15" type="ORF">D9619_010015</name>
</gene>
<keyword evidence="10" id="KW-0804">Transcription</keyword>
<comment type="similarity">
    <text evidence="2">Belongs to the RNA polymerase beta' chain family.</text>
</comment>
<dbReference type="EC" id="2.7.7.6" evidence="3"/>
<dbReference type="Pfam" id="PF04990">
    <property type="entry name" value="RNA_pol_Rpb1_7"/>
    <property type="match status" value="1"/>
</dbReference>
<evidence type="ECO:0000256" key="13">
    <source>
        <dbReference type="SAM" id="MobiDB-lite"/>
    </source>
</evidence>
<dbReference type="Gene3D" id="1.10.150.390">
    <property type="match status" value="1"/>
</dbReference>
<keyword evidence="16" id="KW-1185">Reference proteome</keyword>
<evidence type="ECO:0000256" key="6">
    <source>
        <dbReference type="ARBA" id="ARBA00022695"/>
    </source>
</evidence>
<accession>A0A8H5F6A4</accession>
<dbReference type="InterPro" id="IPR045341">
    <property type="entry name" value="DUF6532"/>
</dbReference>
<dbReference type="Pfam" id="PF20149">
    <property type="entry name" value="DUF6532"/>
    <property type="match status" value="1"/>
</dbReference>
<dbReference type="Gene3D" id="2.40.40.20">
    <property type="match status" value="1"/>
</dbReference>
<dbReference type="InterPro" id="IPR027417">
    <property type="entry name" value="P-loop_NTPase"/>
</dbReference>
<dbReference type="InterPro" id="IPR007073">
    <property type="entry name" value="RNA_pol_Rpb1_7"/>
</dbReference>
<dbReference type="InterPro" id="IPR007081">
    <property type="entry name" value="RNA_pol_Rpb1_5"/>
</dbReference>
<feature type="compositionally biased region" description="Polar residues" evidence="13">
    <location>
        <begin position="2399"/>
        <end position="2430"/>
    </location>
</feature>
<proteinExistence type="inferred from homology"/>
<evidence type="ECO:0000313" key="15">
    <source>
        <dbReference type="EMBL" id="KAF5325092.1"/>
    </source>
</evidence>
<dbReference type="FunFam" id="1.10.274.100:FF:000001">
    <property type="entry name" value="DNA-directed RNA polymerase subunit"/>
    <property type="match status" value="1"/>
</dbReference>
<evidence type="ECO:0000256" key="4">
    <source>
        <dbReference type="ARBA" id="ARBA00022478"/>
    </source>
</evidence>
<dbReference type="GO" id="GO:0006368">
    <property type="term" value="P:transcription elongation by RNA polymerase II"/>
    <property type="evidence" value="ECO:0007669"/>
    <property type="project" value="UniProtKB-ARBA"/>
</dbReference>
<evidence type="ECO:0000256" key="11">
    <source>
        <dbReference type="ARBA" id="ARBA00023242"/>
    </source>
</evidence>
<dbReference type="CDD" id="cd02584">
    <property type="entry name" value="RNAP_II_Rpb1_C"/>
    <property type="match status" value="1"/>
</dbReference>
<comment type="caution">
    <text evidence="15">The sequence shown here is derived from an EMBL/GenBank/DDBJ whole genome shotgun (WGS) entry which is preliminary data.</text>
</comment>
<dbReference type="GO" id="GO:0003677">
    <property type="term" value="F:DNA binding"/>
    <property type="evidence" value="ECO:0007669"/>
    <property type="project" value="InterPro"/>
</dbReference>
<protein>
    <recommendedName>
        <fullName evidence="3">DNA-directed RNA polymerase</fullName>
        <ecNumber evidence="3">2.7.7.6</ecNumber>
    </recommendedName>
</protein>
<evidence type="ECO:0000256" key="9">
    <source>
        <dbReference type="ARBA" id="ARBA00022842"/>
    </source>
</evidence>
<dbReference type="SUPFAM" id="SSF64484">
    <property type="entry name" value="beta and beta-prime subunits of DNA dependent RNA-polymerase"/>
    <property type="match status" value="1"/>
</dbReference>
<dbReference type="Gene3D" id="6.20.50.80">
    <property type="match status" value="1"/>
</dbReference>
<dbReference type="Pfam" id="PF04983">
    <property type="entry name" value="RNA_pol_Rpb1_3"/>
    <property type="match status" value="1"/>
</dbReference>
<keyword evidence="7" id="KW-0479">Metal-binding</keyword>
<dbReference type="InterPro" id="IPR000722">
    <property type="entry name" value="RNA_pol_asu"/>
</dbReference>
<dbReference type="FunFam" id="1.10.132.30:FF:000001">
    <property type="entry name" value="DNA-directed RNA polymerase subunit"/>
    <property type="match status" value="1"/>
</dbReference>
<evidence type="ECO:0000256" key="2">
    <source>
        <dbReference type="ARBA" id="ARBA00006460"/>
    </source>
</evidence>
<dbReference type="InterPro" id="IPR038593">
    <property type="entry name" value="RNA_pol_Rpb1_7_sf"/>
</dbReference>
<dbReference type="FunFam" id="1.10.150.390:FF:000001">
    <property type="entry name" value="DNA-directed RNA polymerase subunit"/>
    <property type="match status" value="1"/>
</dbReference>
<dbReference type="Gene3D" id="3.30.1490.180">
    <property type="entry name" value="RNA polymerase ii"/>
    <property type="match status" value="1"/>
</dbReference>
<dbReference type="EMBL" id="JAACJJ010000015">
    <property type="protein sequence ID" value="KAF5325092.1"/>
    <property type="molecule type" value="Genomic_DNA"/>
</dbReference>
<keyword evidence="11" id="KW-0539">Nucleus</keyword>
<evidence type="ECO:0000259" key="14">
    <source>
        <dbReference type="SMART" id="SM00663"/>
    </source>
</evidence>
<dbReference type="PANTHER" id="PTHR19376:SF37">
    <property type="entry name" value="DNA-DIRECTED RNA POLYMERASE II SUBUNIT RPB1"/>
    <property type="match status" value="1"/>
</dbReference>
<dbReference type="Pfam" id="PF04992">
    <property type="entry name" value="RNA_pol_Rpb1_6"/>
    <property type="match status" value="1"/>
</dbReference>
<dbReference type="InterPro" id="IPR007083">
    <property type="entry name" value="RNA_pol_Rpb1_4"/>
</dbReference>
<dbReference type="OrthoDB" id="3266461at2759"/>
<dbReference type="GO" id="GO:0046872">
    <property type="term" value="F:metal ion binding"/>
    <property type="evidence" value="ECO:0007669"/>
    <property type="project" value="UniProtKB-KW"/>
</dbReference>
<evidence type="ECO:0000256" key="5">
    <source>
        <dbReference type="ARBA" id="ARBA00022679"/>
    </source>
</evidence>
<keyword evidence="9" id="KW-0460">Magnesium</keyword>
<organism evidence="15 16">
    <name type="scientific">Psilocybe cf. subviscida</name>
    <dbReference type="NCBI Taxonomy" id="2480587"/>
    <lineage>
        <taxon>Eukaryota</taxon>
        <taxon>Fungi</taxon>
        <taxon>Dikarya</taxon>
        <taxon>Basidiomycota</taxon>
        <taxon>Agaricomycotina</taxon>
        <taxon>Agaricomycetes</taxon>
        <taxon>Agaricomycetidae</taxon>
        <taxon>Agaricales</taxon>
        <taxon>Agaricineae</taxon>
        <taxon>Strophariaceae</taxon>
        <taxon>Psilocybe</taxon>
    </lineage>
</organism>
<dbReference type="GO" id="GO:0005665">
    <property type="term" value="C:RNA polymerase II, core complex"/>
    <property type="evidence" value="ECO:0007669"/>
    <property type="project" value="TreeGrafter"/>
</dbReference>
<keyword evidence="4" id="KW-0240">DNA-directed RNA polymerase</keyword>
<feature type="region of interest" description="Disordered" evidence="13">
    <location>
        <begin position="2140"/>
        <end position="2176"/>
    </location>
</feature>
<dbReference type="InterPro" id="IPR007066">
    <property type="entry name" value="RNA_pol_Rpb1_3"/>
</dbReference>
<evidence type="ECO:0000256" key="7">
    <source>
        <dbReference type="ARBA" id="ARBA00022723"/>
    </source>
</evidence>
<reference evidence="15 16" key="1">
    <citation type="journal article" date="2020" name="ISME J.">
        <title>Uncovering the hidden diversity of litter-decomposition mechanisms in mushroom-forming fungi.</title>
        <authorList>
            <person name="Floudas D."/>
            <person name="Bentzer J."/>
            <person name="Ahren D."/>
            <person name="Johansson T."/>
            <person name="Persson P."/>
            <person name="Tunlid A."/>
        </authorList>
    </citation>
    <scope>NUCLEOTIDE SEQUENCE [LARGE SCALE GENOMIC DNA]</scope>
    <source>
        <strain evidence="15 16">CBS 101986</strain>
    </source>
</reference>
<evidence type="ECO:0000256" key="12">
    <source>
        <dbReference type="ARBA" id="ARBA00048552"/>
    </source>
</evidence>
<dbReference type="Proteomes" id="UP000567179">
    <property type="component" value="Unassembled WGS sequence"/>
</dbReference>
<dbReference type="InterPro" id="IPR007075">
    <property type="entry name" value="RNA_pol_Rpb1_6"/>
</dbReference>
<feature type="domain" description="RNA polymerase N-terminal" evidence="14">
    <location>
        <begin position="767"/>
        <end position="998"/>
    </location>
</feature>
<keyword evidence="6" id="KW-0548">Nucleotidyltransferase</keyword>
<dbReference type="InterPro" id="IPR045867">
    <property type="entry name" value="DNA-dir_RpoC_beta_prime"/>
</dbReference>
<comment type="subcellular location">
    <subcellularLocation>
        <location evidence="1">Nucleus</location>
    </subcellularLocation>
</comment>
<dbReference type="SUPFAM" id="SSF52540">
    <property type="entry name" value="P-loop containing nucleoside triphosphate hydrolases"/>
    <property type="match status" value="1"/>
</dbReference>
<dbReference type="GO" id="GO:0006367">
    <property type="term" value="P:transcription initiation at RNA polymerase II promoter"/>
    <property type="evidence" value="ECO:0007669"/>
    <property type="project" value="UniProtKB-ARBA"/>
</dbReference>
<sequence length="2812" mass="310082">MLSPAAALRVQIGRPPYPRYPAPLPGITPSYSHSFLPAKNMADGSFSALRIGSFDLKHSLEFFLDLSAAAGCVLLDEEDDITAFDGKHLIQKSLDPNALNDTKALSTKAAANSTAGTSQGTGCLEGMGEVRAAKKRRTHAVLGVIPDGDGWVQIFEADAPSTQLVDTTTRPPPRGRLGRKPQKVHVPLPPGAHKHRRGRGGVDRSKGKWYQLARGDPYLARLQRLLYRSLTRSDVFQNLVFNMISDTSPASTGWQGFPMADRKMDLLRSFYNKDESGQELFHTAVLLLLAADLASWKTVEKSELTAWHRSNMDRVDAFMKTDIIKHATAYVSRTVEIIFPGVAERMARSAKWQGNRWGIKPMFGVFYNLCINGIFPHQKRIHCEPHLDFKNIVGVCALLVYQDPRTPFNHRLRSWVVLWEAGVAIELPPWVVLIYPSSLLHHYNVDVLDFKFVTVDGTERPTPENSTPIVDTDGRGRGTFVYFNQSSMYQSAETDSDTLADAARAQKETTVSYSESVKAALEDYSYVYHTTEEIPRCPRPGSRSYAQVGKPENAGDLEVVDAANLVKSNVKAAAPDTMSSTVQGPLKYYSVISQQGAFFRTLRNFNVTVDSPEQPKNGGLPTRPAPSARIDDEASMFEWEAIPNYQDAEEGDSTWTLKARDQAGLDKAESLIKQAIKHTAHCSLEPSAELQPDACRLIEKPDPQIGDEVLSIKDSNFSWAKTTVEPTLEGVNPSVKKGLVGILDHVGTGKTSSLSAIIGEIGKMDREVTVTGTVAYAPQNPRILSEIIRDDVLFSHEYDETLYSLVIEDLIISSYRMCSGFGSRALAKGDMTEVGEKGSALSGGQRDRGFFWMPVWLRLTATSLVTCSILDSLIDPNLSLDEVGVPKTIAMNLTFPERVTPYNISYLEELVHNGPTAHPGERIDLRYDKRADAFLQYGRIVERHLNDGDLPPEFLSSEETRAELAQIAWVPCQIISPQANKPVMGIVQDTLCGIRRFTLRDIFLDWNAMWSILLWVPDWDGIVPILAILKPKPLWTGKQILSLVIPCGVNIHRSPDPKSSTPVFDDGILIENGDLIFGIVEKKTIGALQGSLIHVVFREKGPEATKQLFTGLQMVVNYWLFHNGFSIGIGDTIADSKTMAYITQTISDRKAQVAQIIDDATQDRLKAAPGMTIRESFESLVERQLNLARDTSGQYAQKRLKEDNNVKQMVVAGLKGSFINTSQMSVCVGQQSVEGRRIPFGFRHRTLPHFTKDDFSPESRGFVENSYLHGLTPQEFFFHTMAGREGLINTAVKTAETGCIQHCLVRALEDVMVCYDGTVRNSLGDLIQFVYGEDSMDGAFTEKQTIETFGLNDREFEHNYRVDVTDLVGIDDSSLKLQSLLDEEYAHLAKDRRLLRDFIFPRVPTTQPHYLPLNLQRIVQNAIQIFHIDRRKPSDLEPPYIINSIHELGKRLIVVHGGGDLSVEAQENATLTFRMHLRATFAARHVLEKFHLTREVFDWVVGEVETKFNRSVLRPGEMCGTLGAQSIGEPATQITLNTFHYAGVSSKNVTPGVPHLKETINVATNIKTHSLSVYLNPEISASSKLAKDVQQELAYLAVTIIPDDSIFVHAFFEIPDEEVEAICSHHGCFMIDHKLSMQHIAGRISKSFKTNLFIIWSEENSEKPIIRCRVIGADKGNGDDGAVEDIFLRQLEGAMLNSVSLRGVKGINCVFLTEQDKITVLTEGGIQIGKEKEWVLETDGINLKMVMCIDSVDFRRTYSNSCVEIFNVLGIEAARATILKEFRGIIEFDGSYINYRHLALLCDLMTHRGSLMAITHHGINRADTGTLMRCSFEETVEILMEAAAVGEKDDCNGIVENVMFGQMAPMGTGAFEVALDIDMLKDAIVDHRLPMLASQLDSGMTPGQVAMTPYNLNLPMWQDGMFKGDAASAAFSPLACPSSPNAYTPTSPSFVSQSPFAGAASPFGASPYATSPFYDRSRVGVGAMFPIPEVPPDADHIAETAHAEETIHKMINLLESSWGGSAPDPSLQVHDVLHSKFPDKVQSHDDAVVLVREASELCNLSKALLQNVKFQLIKAQREVNVMTTKCNAAEDYFREVISLVAESGYGVSISAGKEPKVTVKKVSGNTELPLMAAKSTVAKRKADHLNRQSSVAPHGSTVDPDDLSRRPVRSNRGQGGHVEKLTTFAQKLTDKKQMGSKTPAGKELPANAPINTLAPPQKKRRVAKENMPADAHPPVIGPKAITTAPKPVAFASTNGSRFGFTQPTKESNAVDKPQLAASGSRTLPRKVVSPSENALPIFYQLSAQVMKGNPSAYLNAFIKNNDGSLSPNPAVHFMAASNFMGHMDSGRLEFNPIVENERGPFPPDQEARFSDVIKLIIGADKIAEDPKLLQSVTRGNISKGTELSSGSGDSNASVQECQAAATETSNQQPAAENYHDKQELAPGAGYEEDSESGESGSEDEDDDANENHKAIEADESDNEDMYLPPGYPSGGGLEDTAEMEDSQMLFPAEQPLDDLFADDGFDVLKTHQKKNKPRHPPKVEDLAHIRALQAQQVLVTIPLMITVKKMVVKKMAVKKTAVVALLLLQFGLVVNETLSCQKDPPLLIIYYVQDYHMDGVVFNETSTFRGMIKRLARTAIGIHYQSALNPTLPKNRIADNQAEVYKEVAERIAALIDSCGFHIGAHDENNRTQNFAHPAIEALVLSAFYQGTNSLAALYPESFKHKVPIVAVLLAATAIHCALDKYSLGQFDEVAFQASEYEKVYNSLMAAYESGIVTDEYHLNAMNGRLRRLARLGMSKAEKPTRTDLVKVVIGD</sequence>
<dbReference type="InterPro" id="IPR038120">
    <property type="entry name" value="Rpb1_funnel_sf"/>
</dbReference>
<dbReference type="Gene3D" id="3.40.50.300">
    <property type="entry name" value="P-loop containing nucleotide triphosphate hydrolases"/>
    <property type="match status" value="1"/>
</dbReference>
<dbReference type="SMART" id="SM00663">
    <property type="entry name" value="RPOLA_N"/>
    <property type="match status" value="1"/>
</dbReference>
<dbReference type="Gene3D" id="1.10.132.30">
    <property type="match status" value="1"/>
</dbReference>
<dbReference type="Gene3D" id="6.10.250.2940">
    <property type="match status" value="1"/>
</dbReference>
<keyword evidence="8" id="KW-0862">Zinc</keyword>
<evidence type="ECO:0000256" key="8">
    <source>
        <dbReference type="ARBA" id="ARBA00022833"/>
    </source>
</evidence>
<evidence type="ECO:0000256" key="3">
    <source>
        <dbReference type="ARBA" id="ARBA00012418"/>
    </source>
</evidence>
<dbReference type="Gene3D" id="1.10.274.100">
    <property type="entry name" value="RNA polymerase Rpb1, domain 3"/>
    <property type="match status" value="1"/>
</dbReference>
<feature type="region of interest" description="Disordered" evidence="13">
    <location>
        <begin position="609"/>
        <end position="628"/>
    </location>
</feature>
<dbReference type="InterPro" id="IPR042102">
    <property type="entry name" value="RNA_pol_Rpb1_3_sf"/>
</dbReference>
<name>A0A8H5F6A4_9AGAR</name>
<dbReference type="Pfam" id="PF04998">
    <property type="entry name" value="RNA_pol_Rpb1_5"/>
    <property type="match status" value="1"/>
</dbReference>